<feature type="transmembrane region" description="Helical" evidence="1">
    <location>
        <begin position="49"/>
        <end position="68"/>
    </location>
</feature>
<organism evidence="2 3">
    <name type="scientific">Muribaculum gordoncarteri</name>
    <dbReference type="NCBI Taxonomy" id="2530390"/>
    <lineage>
        <taxon>Bacteria</taxon>
        <taxon>Pseudomonadati</taxon>
        <taxon>Bacteroidota</taxon>
        <taxon>Bacteroidia</taxon>
        <taxon>Bacteroidales</taxon>
        <taxon>Muribaculaceae</taxon>
        <taxon>Muribaculum</taxon>
    </lineage>
</organism>
<dbReference type="RefSeq" id="WP_136411257.1">
    <property type="nucleotide sequence ID" value="NZ_CANQMU010000015.1"/>
</dbReference>
<keyword evidence="2" id="KW-0808">Transferase</keyword>
<proteinExistence type="predicted"/>
<keyword evidence="1" id="KW-1133">Transmembrane helix</keyword>
<keyword evidence="1" id="KW-0812">Transmembrane</keyword>
<dbReference type="InterPro" id="IPR043130">
    <property type="entry name" value="CDP-OH_PTrfase_TM_dom"/>
</dbReference>
<feature type="transmembrane region" description="Helical" evidence="1">
    <location>
        <begin position="281"/>
        <end position="300"/>
    </location>
</feature>
<reference evidence="2 3" key="1">
    <citation type="submission" date="2019-02" db="EMBL/GenBank/DDBJ databases">
        <title>Isolation and identification of novel species under the genus Muribaculum.</title>
        <authorList>
            <person name="Miyake S."/>
            <person name="Ding Y."/>
            <person name="Low A."/>
            <person name="Soh M."/>
            <person name="Seedorf H."/>
        </authorList>
    </citation>
    <scope>NUCLEOTIDE SEQUENCE [LARGE SCALE GENOMIC DNA]</scope>
    <source>
        <strain evidence="2 3">TLL-A4</strain>
    </source>
</reference>
<name>A0A4V1D1Z9_9BACT</name>
<keyword evidence="3" id="KW-1185">Reference proteome</keyword>
<dbReference type="Proteomes" id="UP000297031">
    <property type="component" value="Chromosome"/>
</dbReference>
<dbReference type="OrthoDB" id="9785831at2"/>
<dbReference type="GO" id="GO:0008654">
    <property type="term" value="P:phospholipid biosynthetic process"/>
    <property type="evidence" value="ECO:0007669"/>
    <property type="project" value="InterPro"/>
</dbReference>
<dbReference type="GO" id="GO:0016020">
    <property type="term" value="C:membrane"/>
    <property type="evidence" value="ECO:0007669"/>
    <property type="project" value="InterPro"/>
</dbReference>
<gene>
    <name evidence="2" type="ORF">E7746_14325</name>
</gene>
<dbReference type="GO" id="GO:0016780">
    <property type="term" value="F:phosphotransferase activity, for other substituted phosphate groups"/>
    <property type="evidence" value="ECO:0007669"/>
    <property type="project" value="InterPro"/>
</dbReference>
<dbReference type="AlphaFoldDB" id="A0A4V1D1Z9"/>
<dbReference type="Gene3D" id="1.20.120.1760">
    <property type="match status" value="1"/>
</dbReference>
<evidence type="ECO:0000256" key="1">
    <source>
        <dbReference type="SAM" id="Phobius"/>
    </source>
</evidence>
<dbReference type="Pfam" id="PF01066">
    <property type="entry name" value="CDP-OH_P_transf"/>
    <property type="match status" value="1"/>
</dbReference>
<accession>A0A4V1D1Z9</accession>
<keyword evidence="1" id="KW-0472">Membrane</keyword>
<dbReference type="InterPro" id="IPR000462">
    <property type="entry name" value="CDP-OH_P_trans"/>
</dbReference>
<evidence type="ECO:0000313" key="2">
    <source>
        <dbReference type="EMBL" id="QCD36968.1"/>
    </source>
</evidence>
<protein>
    <submittedName>
        <fullName evidence="2">CDP-alcohol phosphatidyltransferase family protein</fullName>
    </submittedName>
</protein>
<evidence type="ECO:0000313" key="3">
    <source>
        <dbReference type="Proteomes" id="UP000297031"/>
    </source>
</evidence>
<dbReference type="EMBL" id="CP039393">
    <property type="protein sequence ID" value="QCD36968.1"/>
    <property type="molecule type" value="Genomic_DNA"/>
</dbReference>
<sequence>MEQQINNAQPSTSSYRDSLKSMDTEEHIDLAFYRPIGYMWACLAKKLGVTPNAITIASIFLGIGAGVMFYFNDLWLNVIGMLLLIWANSFDSADGQLARMTKQYSRIGRILDGLSGDFWFATIYVAICLRTNVTSEFFSQHHWVIWVTAVVTGICHAKQAAMADYYRQFHLYFLKGEDGSELESAADLKSKLAELSWKHNFWKKLTLTFYTNYTINQEAWTPRMQALRAELKRRFPDGRIPQSFRDAFRAKSLPLMKYTNILSFNWRTIALFASLFLQMPWLYFAFELTVLNILLAGMVIRHENICKTFTKELEDGKY</sequence>
<dbReference type="KEGG" id="mgod:E7746_14325"/>